<sequence length="331" mass="36278">MALVEHSFSSSIGMTAPPTPHEERSFSQTLKRSASTASLLSPPASVRKPSAKRLRTQLAAEPDEAIHGDYLGRKQSVPTRPNTRSTKRKTVALRGFASAPLAATKKVEPVPRPSTPPPRFCVPLPECPQTPPPKSRLSTRVSRDAPLRDSPNNPFLVEPRDPEELLRSRPKRSASDYTEGSTVGYVFRGVPTVFMNPYAYQHPPSPTKDKDHPSFLPMEHPDFSPGELTRPKLLFPEAHGFACDDSPCRPCMSSTPKRGKSQAPKTPVRRVQPIDSKLMMMSPEQASGPKTPEPKTPRIHMRLRGASSTAVAGEMRVMRTRSKTAAALAGQ</sequence>
<dbReference type="EMBL" id="SSOP01000246">
    <property type="protein sequence ID" value="KAB5589632.1"/>
    <property type="molecule type" value="Genomic_DNA"/>
</dbReference>
<reference evidence="2 3" key="1">
    <citation type="journal article" date="2019" name="Fungal Biol. Biotechnol.">
        <title>Draft genome sequence of fastidious pathogen Ceratobasidium theobromae, which causes vascular-streak dieback in Theobroma cacao.</title>
        <authorList>
            <person name="Ali S.S."/>
            <person name="Asman A."/>
            <person name="Shao J."/>
            <person name="Firmansyah A.P."/>
            <person name="Susilo A.W."/>
            <person name="Rosmana A."/>
            <person name="McMahon P."/>
            <person name="Junaid M."/>
            <person name="Guest D."/>
            <person name="Kheng T.Y."/>
            <person name="Meinhardt L.W."/>
            <person name="Bailey B.A."/>
        </authorList>
    </citation>
    <scope>NUCLEOTIDE SEQUENCE [LARGE SCALE GENOMIC DNA]</scope>
    <source>
        <strain evidence="2 3">CT2</strain>
    </source>
</reference>
<evidence type="ECO:0000256" key="1">
    <source>
        <dbReference type="SAM" id="MobiDB-lite"/>
    </source>
</evidence>
<gene>
    <name evidence="2" type="ORF">CTheo_6927</name>
</gene>
<feature type="region of interest" description="Disordered" evidence="1">
    <location>
        <begin position="252"/>
        <end position="331"/>
    </location>
</feature>
<protein>
    <submittedName>
        <fullName evidence="2">Uncharacterized protein</fullName>
    </submittedName>
</protein>
<organism evidence="2 3">
    <name type="scientific">Ceratobasidium theobromae</name>
    <dbReference type="NCBI Taxonomy" id="1582974"/>
    <lineage>
        <taxon>Eukaryota</taxon>
        <taxon>Fungi</taxon>
        <taxon>Dikarya</taxon>
        <taxon>Basidiomycota</taxon>
        <taxon>Agaricomycotina</taxon>
        <taxon>Agaricomycetes</taxon>
        <taxon>Cantharellales</taxon>
        <taxon>Ceratobasidiaceae</taxon>
        <taxon>Ceratobasidium</taxon>
    </lineage>
</organism>
<accession>A0A5N5QD09</accession>
<keyword evidence="3" id="KW-1185">Reference proteome</keyword>
<dbReference type="OrthoDB" id="3364608at2759"/>
<evidence type="ECO:0000313" key="2">
    <source>
        <dbReference type="EMBL" id="KAB5589632.1"/>
    </source>
</evidence>
<feature type="compositionally biased region" description="Low complexity" evidence="1">
    <location>
        <begin position="33"/>
        <end position="45"/>
    </location>
</feature>
<proteinExistence type="predicted"/>
<evidence type="ECO:0000313" key="3">
    <source>
        <dbReference type="Proteomes" id="UP000383932"/>
    </source>
</evidence>
<feature type="compositionally biased region" description="Basic and acidic residues" evidence="1">
    <location>
        <begin position="158"/>
        <end position="167"/>
    </location>
</feature>
<feature type="region of interest" description="Disordered" evidence="1">
    <location>
        <begin position="103"/>
        <end position="178"/>
    </location>
</feature>
<comment type="caution">
    <text evidence="2">The sequence shown here is derived from an EMBL/GenBank/DDBJ whole genome shotgun (WGS) entry which is preliminary data.</text>
</comment>
<dbReference type="Proteomes" id="UP000383932">
    <property type="component" value="Unassembled WGS sequence"/>
</dbReference>
<dbReference type="AlphaFoldDB" id="A0A5N5QD09"/>
<feature type="compositionally biased region" description="Pro residues" evidence="1">
    <location>
        <begin position="110"/>
        <end position="134"/>
    </location>
</feature>
<feature type="region of interest" description="Disordered" evidence="1">
    <location>
        <begin position="1"/>
        <end position="89"/>
    </location>
</feature>
<name>A0A5N5QD09_9AGAM</name>